<keyword evidence="5" id="KW-0012">Acyltransferase</keyword>
<name>A0A8J2SI24_9STRA</name>
<dbReference type="UniPathway" id="UPA00538">
    <property type="reaction ID" value="UER00592"/>
</dbReference>
<dbReference type="InterPro" id="IPR020605">
    <property type="entry name" value="Octanoyltransferase_CS"/>
</dbReference>
<dbReference type="PROSITE" id="PS01313">
    <property type="entry name" value="LIPB"/>
    <property type="match status" value="1"/>
</dbReference>
<dbReference type="InterPro" id="IPR000544">
    <property type="entry name" value="Octanoyltransferase"/>
</dbReference>
<reference evidence="8" key="1">
    <citation type="submission" date="2021-11" db="EMBL/GenBank/DDBJ databases">
        <authorList>
            <consortium name="Genoscope - CEA"/>
            <person name="William W."/>
        </authorList>
    </citation>
    <scope>NUCLEOTIDE SEQUENCE</scope>
</reference>
<gene>
    <name evidence="8" type="ORF">PECAL_1P34780</name>
</gene>
<feature type="chain" id="PRO_5035298440" description="lipoyl(octanoyl) transferase" evidence="6">
    <location>
        <begin position="20"/>
        <end position="515"/>
    </location>
</feature>
<feature type="signal peptide" evidence="6">
    <location>
        <begin position="1"/>
        <end position="19"/>
    </location>
</feature>
<evidence type="ECO:0000256" key="3">
    <source>
        <dbReference type="ARBA" id="ARBA00012334"/>
    </source>
</evidence>
<protein>
    <recommendedName>
        <fullName evidence="3">lipoyl(octanoyl) transferase</fullName>
        <ecNumber evidence="3">2.3.1.181</ecNumber>
    </recommendedName>
</protein>
<keyword evidence="9" id="KW-1185">Reference proteome</keyword>
<dbReference type="OrthoDB" id="19908at2759"/>
<keyword evidence="4" id="KW-0808">Transferase</keyword>
<dbReference type="GO" id="GO:0033819">
    <property type="term" value="F:lipoyl(octanoyl) transferase activity"/>
    <property type="evidence" value="ECO:0007669"/>
    <property type="project" value="UniProtKB-EC"/>
</dbReference>
<comment type="caution">
    <text evidence="8">The sequence shown here is derived from an EMBL/GenBank/DDBJ whole genome shotgun (WGS) entry which is preliminary data.</text>
</comment>
<evidence type="ECO:0000256" key="6">
    <source>
        <dbReference type="SAM" id="SignalP"/>
    </source>
</evidence>
<dbReference type="CDD" id="cd16444">
    <property type="entry name" value="LipB"/>
    <property type="match status" value="1"/>
</dbReference>
<sequence>MLRMVLCATLLVRRGAGVAMRTVASQAKRKNAPAQAQGVFETLNREARPTVRLLDLTEGEPVPYARCTDLQTRLVDECIDGARDALVLVEHPHVYTLGRGATHEHVLFDAEAPGAPELHRAERGGDVTYHGPGQLVAYPILNLHNYKRDSHWYLRALEEVVVRACDKIGASGAGRAPKHTGVWLAGHKVAAAGVAMRKWVTYHGISLNYAVEMERYGAIVPCGLDPVIEPVGSLDRHLGRAVDLRGELVPAVVEAFADVFECELQRREPPEGLHDDVTVDVSELFGGFFFCDLAFSRSSFAAATSSSICFERSFSYLIASWAMDAISYSSCFSVRVTSSSFQLGWRCWMMRRPFQKIYDDGNAYKCFPNATRAACDTLNGTDIAGRWCVLNGTYTLIGPLCDPDVTECDEIRQRLKQTCEKPYQFDVAEGVYTGLDGTDVANGTFCIVEGTRAVVELYAYGAPCPGVTIRTDGSNAVCIVNLSPDDPVESNAATGSVPRALLVLLLPGLLALGLL</sequence>
<dbReference type="InterPro" id="IPR045864">
    <property type="entry name" value="aa-tRNA-synth_II/BPL/LPL"/>
</dbReference>
<evidence type="ECO:0000313" key="8">
    <source>
        <dbReference type="EMBL" id="CAH0366962.1"/>
    </source>
</evidence>
<evidence type="ECO:0000313" key="9">
    <source>
        <dbReference type="Proteomes" id="UP000789595"/>
    </source>
</evidence>
<dbReference type="Proteomes" id="UP000789595">
    <property type="component" value="Unassembled WGS sequence"/>
</dbReference>
<dbReference type="PANTHER" id="PTHR10993">
    <property type="entry name" value="OCTANOYLTRANSFERASE"/>
    <property type="match status" value="1"/>
</dbReference>
<dbReference type="PROSITE" id="PS51733">
    <property type="entry name" value="BPL_LPL_CATALYTIC"/>
    <property type="match status" value="1"/>
</dbReference>
<evidence type="ECO:0000259" key="7">
    <source>
        <dbReference type="PROSITE" id="PS51733"/>
    </source>
</evidence>
<dbReference type="HAMAP" id="MF_00013">
    <property type="entry name" value="LipB"/>
    <property type="match status" value="1"/>
</dbReference>
<evidence type="ECO:0000256" key="5">
    <source>
        <dbReference type="ARBA" id="ARBA00023315"/>
    </source>
</evidence>
<dbReference type="AlphaFoldDB" id="A0A8J2SI24"/>
<dbReference type="PANTHER" id="PTHR10993:SF7">
    <property type="entry name" value="LIPOYLTRANSFERASE 2, MITOCHONDRIAL-RELATED"/>
    <property type="match status" value="1"/>
</dbReference>
<dbReference type="EMBL" id="CAKKNE010000001">
    <property type="protein sequence ID" value="CAH0366962.1"/>
    <property type="molecule type" value="Genomic_DNA"/>
</dbReference>
<comment type="similarity">
    <text evidence="2">Belongs to the LipB family.</text>
</comment>
<feature type="domain" description="BPL/LPL catalytic" evidence="7">
    <location>
        <begin position="80"/>
        <end position="264"/>
    </location>
</feature>
<evidence type="ECO:0000256" key="2">
    <source>
        <dbReference type="ARBA" id="ARBA00007907"/>
    </source>
</evidence>
<dbReference type="SUPFAM" id="SSF55681">
    <property type="entry name" value="Class II aaRS and biotin synthetases"/>
    <property type="match status" value="1"/>
</dbReference>
<keyword evidence="6" id="KW-0732">Signal</keyword>
<accession>A0A8J2SI24</accession>
<dbReference type="InterPro" id="IPR004143">
    <property type="entry name" value="BPL_LPL_catalytic"/>
</dbReference>
<proteinExistence type="inferred from homology"/>
<evidence type="ECO:0000256" key="1">
    <source>
        <dbReference type="ARBA" id="ARBA00004821"/>
    </source>
</evidence>
<organism evidence="8 9">
    <name type="scientific">Pelagomonas calceolata</name>
    <dbReference type="NCBI Taxonomy" id="35677"/>
    <lineage>
        <taxon>Eukaryota</taxon>
        <taxon>Sar</taxon>
        <taxon>Stramenopiles</taxon>
        <taxon>Ochrophyta</taxon>
        <taxon>Pelagophyceae</taxon>
        <taxon>Pelagomonadales</taxon>
        <taxon>Pelagomonadaceae</taxon>
        <taxon>Pelagomonas</taxon>
    </lineage>
</organism>
<dbReference type="NCBIfam" id="TIGR00214">
    <property type="entry name" value="lipB"/>
    <property type="match status" value="1"/>
</dbReference>
<dbReference type="GO" id="GO:0009249">
    <property type="term" value="P:protein lipoylation"/>
    <property type="evidence" value="ECO:0007669"/>
    <property type="project" value="InterPro"/>
</dbReference>
<dbReference type="Pfam" id="PF21948">
    <property type="entry name" value="LplA-B_cat"/>
    <property type="match status" value="1"/>
</dbReference>
<dbReference type="EC" id="2.3.1.181" evidence="3"/>
<comment type="pathway">
    <text evidence="1">Protein modification; protein lipoylation via endogenous pathway; protein N(6)-(lipoyl)lysine from octanoyl-[acyl-carrier-protein]: step 1/2.</text>
</comment>
<dbReference type="Gene3D" id="3.30.930.10">
    <property type="entry name" value="Bira Bifunctional Protein, Domain 2"/>
    <property type="match status" value="1"/>
</dbReference>
<evidence type="ECO:0000256" key="4">
    <source>
        <dbReference type="ARBA" id="ARBA00022679"/>
    </source>
</evidence>